<organism evidence="1 2">
    <name type="scientific">Deinococcus cellulosilyticus (strain DSM 18568 / NBRC 106333 / KACC 11606 / 5516J-15)</name>
    <dbReference type="NCBI Taxonomy" id="1223518"/>
    <lineage>
        <taxon>Bacteria</taxon>
        <taxon>Thermotogati</taxon>
        <taxon>Deinococcota</taxon>
        <taxon>Deinococci</taxon>
        <taxon>Deinococcales</taxon>
        <taxon>Deinococcaceae</taxon>
        <taxon>Deinococcus</taxon>
    </lineage>
</organism>
<accession>A0A511N3B8</accession>
<comment type="caution">
    <text evidence="1">The sequence shown here is derived from an EMBL/GenBank/DDBJ whole genome shotgun (WGS) entry which is preliminary data.</text>
</comment>
<dbReference type="RefSeq" id="WP_246130676.1">
    <property type="nucleotide sequence ID" value="NZ_BJXB01000013.1"/>
</dbReference>
<dbReference type="Proteomes" id="UP000321306">
    <property type="component" value="Unassembled WGS sequence"/>
</dbReference>
<protein>
    <submittedName>
        <fullName evidence="1">Uncharacterized protein</fullName>
    </submittedName>
</protein>
<evidence type="ECO:0000313" key="2">
    <source>
        <dbReference type="Proteomes" id="UP000321306"/>
    </source>
</evidence>
<evidence type="ECO:0000313" key="1">
    <source>
        <dbReference type="EMBL" id="GEM47353.1"/>
    </source>
</evidence>
<proteinExistence type="predicted"/>
<dbReference type="EMBL" id="BJXB01000013">
    <property type="protein sequence ID" value="GEM47353.1"/>
    <property type="molecule type" value="Genomic_DNA"/>
</dbReference>
<gene>
    <name evidence="1" type="ORF">DC3_29880</name>
</gene>
<reference evidence="1 2" key="1">
    <citation type="submission" date="2019-07" db="EMBL/GenBank/DDBJ databases">
        <title>Whole genome shotgun sequence of Deinococcus cellulosilyticus NBRC 106333.</title>
        <authorList>
            <person name="Hosoyama A."/>
            <person name="Uohara A."/>
            <person name="Ohji S."/>
            <person name="Ichikawa N."/>
        </authorList>
    </citation>
    <scope>NUCLEOTIDE SEQUENCE [LARGE SCALE GENOMIC DNA]</scope>
    <source>
        <strain evidence="1 2">NBRC 106333</strain>
    </source>
</reference>
<name>A0A511N3B8_DEIC1</name>
<dbReference type="AlphaFoldDB" id="A0A511N3B8"/>
<sequence>MEEPVIVLSRQELDTLLSSLVERDEKLVFKKDIKPKKTDEPVDLYVFSGHLEALRSEELDGMLMETIEDLGYEAKDEDEAWEVIKAFYLPRKCSLMKVDEDEYIIGDELARRLGLLKEAP</sequence>
<keyword evidence="2" id="KW-1185">Reference proteome</keyword>